<dbReference type="PROSITE" id="PS00211">
    <property type="entry name" value="ABC_TRANSPORTER_1"/>
    <property type="match status" value="1"/>
</dbReference>
<name>A0A1I2TP25_9CORY</name>
<organism evidence="6 7">
    <name type="scientific">Corynebacterium spheniscorum</name>
    <dbReference type="NCBI Taxonomy" id="185761"/>
    <lineage>
        <taxon>Bacteria</taxon>
        <taxon>Bacillati</taxon>
        <taxon>Actinomycetota</taxon>
        <taxon>Actinomycetes</taxon>
        <taxon>Mycobacteriales</taxon>
        <taxon>Corynebacteriaceae</taxon>
        <taxon>Corynebacterium</taxon>
    </lineage>
</organism>
<keyword evidence="2" id="KW-0813">Transport</keyword>
<dbReference type="Gene3D" id="3.40.50.300">
    <property type="entry name" value="P-loop containing nucleotide triphosphate hydrolases"/>
    <property type="match status" value="1"/>
</dbReference>
<evidence type="ECO:0000256" key="4">
    <source>
        <dbReference type="ARBA" id="ARBA00022840"/>
    </source>
</evidence>
<dbReference type="SUPFAM" id="SSF52540">
    <property type="entry name" value="P-loop containing nucleoside triphosphate hydrolases"/>
    <property type="match status" value="1"/>
</dbReference>
<sequence>MNVVTLKSLSKSYGKKQVVQDISLTIPQGAIFGFIGPNGAGKSTTMKMILGLVPPTSGSIHLFGEDLSTQSRSTLVSSIGGMIEEPSGYAHLTATENLKIVQSLLHFPAENIDWALDIVGLQEAKNQKVGTFSLGMKQRLGIALAICRKPSLLVLDEPTNGLDPYGIEEMRALILRLAKEENVTVMVSSHVLAELEKIATHFAIINKGRMIFQGQRNELFDQHAPALFIRTNHIPEALAAIPTATAVLEGIEVPAIAEEEIPKVCATLLHAGVDFYEVSRPHQSLESIFMQLTGH</sequence>
<accession>A0A1I2TP25</accession>
<feature type="domain" description="ABC transporter" evidence="5">
    <location>
        <begin position="4"/>
        <end position="232"/>
    </location>
</feature>
<dbReference type="Proteomes" id="UP000199065">
    <property type="component" value="Unassembled WGS sequence"/>
</dbReference>
<dbReference type="EMBL" id="FOPJ01000008">
    <property type="protein sequence ID" value="SFG64186.1"/>
    <property type="molecule type" value="Genomic_DNA"/>
</dbReference>
<comment type="similarity">
    <text evidence="1">Belongs to the ABC transporter superfamily.</text>
</comment>
<evidence type="ECO:0000256" key="2">
    <source>
        <dbReference type="ARBA" id="ARBA00022448"/>
    </source>
</evidence>
<dbReference type="STRING" id="185761.SAMN05660282_01506"/>
<dbReference type="CDD" id="cd03268">
    <property type="entry name" value="ABC_BcrA_bacitracin_resist"/>
    <property type="match status" value="1"/>
</dbReference>
<dbReference type="GO" id="GO:0005524">
    <property type="term" value="F:ATP binding"/>
    <property type="evidence" value="ECO:0007669"/>
    <property type="project" value="UniProtKB-KW"/>
</dbReference>
<dbReference type="Pfam" id="PF00005">
    <property type="entry name" value="ABC_tran"/>
    <property type="match status" value="1"/>
</dbReference>
<dbReference type="InterPro" id="IPR003439">
    <property type="entry name" value="ABC_transporter-like_ATP-bd"/>
</dbReference>
<reference evidence="6 7" key="1">
    <citation type="submission" date="2016-10" db="EMBL/GenBank/DDBJ databases">
        <authorList>
            <person name="de Groot N.N."/>
        </authorList>
    </citation>
    <scope>NUCLEOTIDE SEQUENCE [LARGE SCALE GENOMIC DNA]</scope>
    <source>
        <strain>J11</strain>
        <strain evidence="7">PG 39</strain>
    </source>
</reference>
<evidence type="ECO:0000313" key="6">
    <source>
        <dbReference type="EMBL" id="SFG64186.1"/>
    </source>
</evidence>
<dbReference type="RefSeq" id="WP_092286006.1">
    <property type="nucleotide sequence ID" value="NZ_FOPJ01000008.1"/>
</dbReference>
<dbReference type="AlphaFoldDB" id="A0A1I2TP25"/>
<dbReference type="SMART" id="SM00382">
    <property type="entry name" value="AAA"/>
    <property type="match status" value="1"/>
</dbReference>
<dbReference type="OrthoDB" id="9804819at2"/>
<evidence type="ECO:0000313" key="7">
    <source>
        <dbReference type="Proteomes" id="UP000199065"/>
    </source>
</evidence>
<proteinExistence type="inferred from homology"/>
<evidence type="ECO:0000256" key="1">
    <source>
        <dbReference type="ARBA" id="ARBA00005417"/>
    </source>
</evidence>
<dbReference type="InterPro" id="IPR027417">
    <property type="entry name" value="P-loop_NTPase"/>
</dbReference>
<protein>
    <submittedName>
        <fullName evidence="6">ABC-2 type transport system ATP-binding protein</fullName>
    </submittedName>
</protein>
<evidence type="ECO:0000256" key="3">
    <source>
        <dbReference type="ARBA" id="ARBA00022741"/>
    </source>
</evidence>
<dbReference type="InterPro" id="IPR017871">
    <property type="entry name" value="ABC_transporter-like_CS"/>
</dbReference>
<dbReference type="PANTHER" id="PTHR43335:SF4">
    <property type="entry name" value="ABC TRANSPORTER, ATP-BINDING PROTEIN"/>
    <property type="match status" value="1"/>
</dbReference>
<evidence type="ECO:0000259" key="5">
    <source>
        <dbReference type="PROSITE" id="PS50893"/>
    </source>
</evidence>
<dbReference type="InterPro" id="IPR003593">
    <property type="entry name" value="AAA+_ATPase"/>
</dbReference>
<dbReference type="GO" id="GO:0016887">
    <property type="term" value="F:ATP hydrolysis activity"/>
    <property type="evidence" value="ECO:0007669"/>
    <property type="project" value="InterPro"/>
</dbReference>
<gene>
    <name evidence="6" type="ORF">SAMN05660282_01506</name>
</gene>
<keyword evidence="4 6" id="KW-0067">ATP-binding</keyword>
<dbReference type="PANTHER" id="PTHR43335">
    <property type="entry name" value="ABC TRANSPORTER, ATP-BINDING PROTEIN"/>
    <property type="match status" value="1"/>
</dbReference>
<keyword evidence="3" id="KW-0547">Nucleotide-binding</keyword>
<dbReference type="PROSITE" id="PS50893">
    <property type="entry name" value="ABC_TRANSPORTER_2"/>
    <property type="match status" value="1"/>
</dbReference>
<keyword evidence="7" id="KW-1185">Reference proteome</keyword>